<reference evidence="2 3" key="1">
    <citation type="submission" date="2019-11" db="EMBL/GenBank/DDBJ databases">
        <title>Characterisation of Fundicoccus ignavus gen. nov. sp. nov., a novel genus of the family Aerococcaceae isolated from bulk tank milk.</title>
        <authorList>
            <person name="Siebert A."/>
            <person name="Huptas C."/>
            <person name="Wenning M."/>
            <person name="Scherer S."/>
            <person name="Doll E.V."/>
        </authorList>
    </citation>
    <scope>NUCLEOTIDE SEQUENCE [LARGE SCALE GENOMIC DNA]</scope>
    <source>
        <strain evidence="2 3">WS4759</strain>
    </source>
</reference>
<accession>A0A6I2GJ00</accession>
<dbReference type="Proteomes" id="UP000430975">
    <property type="component" value="Unassembled WGS sequence"/>
</dbReference>
<feature type="domain" description="VOC" evidence="1">
    <location>
        <begin position="3"/>
        <end position="126"/>
    </location>
</feature>
<protein>
    <recommendedName>
        <fullName evidence="1">VOC domain-containing protein</fullName>
    </recommendedName>
</protein>
<dbReference type="EMBL" id="WJQS01000007">
    <property type="protein sequence ID" value="MRI85842.1"/>
    <property type="molecule type" value="Genomic_DNA"/>
</dbReference>
<dbReference type="InterPro" id="IPR029068">
    <property type="entry name" value="Glyas_Bleomycin-R_OHBP_Dase"/>
</dbReference>
<dbReference type="Pfam" id="PF00903">
    <property type="entry name" value="Glyoxalase"/>
    <property type="match status" value="1"/>
</dbReference>
<sequence length="276" mass="31434">MMDLKAVEFDFIVNNVKQTKAVYEQLFPLEIIEETHFPVGNNELVFNLFGSRFHLLDANADYGLAAPEADESFPFWFNVQVNNVDEIWSQVLANNGRVLQEPTTREGDTLAMFQDPDGYIWRLQSLTETELTPSVELAFVVPEVEAALESYNAIFELDSAAMSDDHQEASFSLFGTNLRLHEEDEAAGLLALDEDESLPFWFNVVVPDLMAVWEKAIAEDAQVIQAPTKIEQMGITNAMFSDLEGYVWMLHQIHEVVSFDERIEYFENEMGLESED</sequence>
<keyword evidence="3" id="KW-1185">Reference proteome</keyword>
<proteinExistence type="predicted"/>
<evidence type="ECO:0000313" key="3">
    <source>
        <dbReference type="Proteomes" id="UP000430975"/>
    </source>
</evidence>
<dbReference type="PANTHER" id="PTHR34109">
    <property type="entry name" value="BNAUNNG04460D PROTEIN-RELATED"/>
    <property type="match status" value="1"/>
</dbReference>
<name>A0A6I2GJ00_9LACT</name>
<evidence type="ECO:0000313" key="2">
    <source>
        <dbReference type="EMBL" id="MRI85842.1"/>
    </source>
</evidence>
<dbReference type="InterPro" id="IPR037523">
    <property type="entry name" value="VOC_core"/>
</dbReference>
<gene>
    <name evidence="2" type="ORF">GIY09_08180</name>
</gene>
<evidence type="ECO:0000259" key="1">
    <source>
        <dbReference type="PROSITE" id="PS51819"/>
    </source>
</evidence>
<dbReference type="AlphaFoldDB" id="A0A6I2GJ00"/>
<organism evidence="2 3">
    <name type="scientific">Fundicoccus ignavus</name>
    <dbReference type="NCBI Taxonomy" id="2664442"/>
    <lineage>
        <taxon>Bacteria</taxon>
        <taxon>Bacillati</taxon>
        <taxon>Bacillota</taxon>
        <taxon>Bacilli</taxon>
        <taxon>Lactobacillales</taxon>
        <taxon>Aerococcaceae</taxon>
        <taxon>Fundicoccus</taxon>
    </lineage>
</organism>
<dbReference type="InterPro" id="IPR004360">
    <property type="entry name" value="Glyas_Fos-R_dOase_dom"/>
</dbReference>
<dbReference type="SUPFAM" id="SSF54593">
    <property type="entry name" value="Glyoxalase/Bleomycin resistance protein/Dihydroxybiphenyl dioxygenase"/>
    <property type="match status" value="2"/>
</dbReference>
<dbReference type="Gene3D" id="3.10.180.10">
    <property type="entry name" value="2,3-Dihydroxybiphenyl 1,2-Dioxygenase, domain 1"/>
    <property type="match status" value="2"/>
</dbReference>
<dbReference type="RefSeq" id="WP_153863703.1">
    <property type="nucleotide sequence ID" value="NZ_WJQS01000007.1"/>
</dbReference>
<dbReference type="PROSITE" id="PS51819">
    <property type="entry name" value="VOC"/>
    <property type="match status" value="1"/>
</dbReference>
<comment type="caution">
    <text evidence="2">The sequence shown here is derived from an EMBL/GenBank/DDBJ whole genome shotgun (WGS) entry which is preliminary data.</text>
</comment>